<dbReference type="PROSITE" id="PS50042">
    <property type="entry name" value="CNMP_BINDING_3"/>
    <property type="match status" value="1"/>
</dbReference>
<sequence>MDLDLEVKTIRNAPIFTGIDPCKMRLLACMSEQLTFEKGDYLFKVGEIPDAAYVILKGDVELLGQNGENLISIGTEGPGAMIGEVAVLCDARRFTSARAHTDISVMRINKDCLLRMMQDNPQFSMSIAKELARRVMQIATQDANILTH</sequence>
<dbReference type="SUPFAM" id="SSF51206">
    <property type="entry name" value="cAMP-binding domain-like"/>
    <property type="match status" value="1"/>
</dbReference>
<dbReference type="InterPro" id="IPR014710">
    <property type="entry name" value="RmlC-like_jellyroll"/>
</dbReference>
<keyword evidence="1" id="KW-0813">Transport</keyword>
<dbReference type="CDD" id="cd00038">
    <property type="entry name" value="CAP_ED"/>
    <property type="match status" value="1"/>
</dbReference>
<accession>A0A2S9QHA9</accession>
<dbReference type="GO" id="GO:0005221">
    <property type="term" value="F:intracellularly cyclic nucleotide-activated monoatomic cation channel activity"/>
    <property type="evidence" value="ECO:0007669"/>
    <property type="project" value="InterPro"/>
</dbReference>
<feature type="domain" description="Cyclic nucleotide-binding" evidence="2">
    <location>
        <begin position="15"/>
        <end position="134"/>
    </location>
</feature>
<keyword evidence="1" id="KW-0406">Ion transport</keyword>
<comment type="caution">
    <text evidence="3">The sequence shown here is derived from an EMBL/GenBank/DDBJ whole genome shotgun (WGS) entry which is preliminary data.</text>
</comment>
<keyword evidence="1" id="KW-1071">Ligand-gated ion channel</keyword>
<dbReference type="Proteomes" id="UP000237682">
    <property type="component" value="Unassembled WGS sequence"/>
</dbReference>
<dbReference type="Pfam" id="PF00027">
    <property type="entry name" value="cNMP_binding"/>
    <property type="match status" value="1"/>
</dbReference>
<evidence type="ECO:0000313" key="3">
    <source>
        <dbReference type="EMBL" id="PRH88741.1"/>
    </source>
</evidence>
<dbReference type="PANTHER" id="PTHR45638">
    <property type="entry name" value="CYCLIC NUCLEOTIDE-GATED CATION CHANNEL SUBUNIT A"/>
    <property type="match status" value="1"/>
</dbReference>
<dbReference type="InterPro" id="IPR018490">
    <property type="entry name" value="cNMP-bd_dom_sf"/>
</dbReference>
<name>A0A2S9QHA9_9HYPH</name>
<proteinExistence type="predicted"/>
<dbReference type="Gene3D" id="2.60.120.10">
    <property type="entry name" value="Jelly Rolls"/>
    <property type="match status" value="1"/>
</dbReference>
<evidence type="ECO:0000259" key="2">
    <source>
        <dbReference type="PROSITE" id="PS50042"/>
    </source>
</evidence>
<protein>
    <submittedName>
        <fullName evidence="3">Cyclic nucleotide-binding protein</fullName>
    </submittedName>
</protein>
<keyword evidence="4" id="KW-1185">Reference proteome</keyword>
<dbReference type="EMBL" id="PUEJ01000002">
    <property type="protein sequence ID" value="PRH88741.1"/>
    <property type="molecule type" value="Genomic_DNA"/>
</dbReference>
<gene>
    <name evidence="3" type="ORF">C5L14_05840</name>
</gene>
<keyword evidence="1" id="KW-0407">Ion channel</keyword>
<organism evidence="3 4">
    <name type="scientific">Labrys okinawensis</name>
    <dbReference type="NCBI Taxonomy" id="346911"/>
    <lineage>
        <taxon>Bacteria</taxon>
        <taxon>Pseudomonadati</taxon>
        <taxon>Pseudomonadota</taxon>
        <taxon>Alphaproteobacteria</taxon>
        <taxon>Hyphomicrobiales</taxon>
        <taxon>Xanthobacteraceae</taxon>
        <taxon>Labrys</taxon>
    </lineage>
</organism>
<dbReference type="AlphaFoldDB" id="A0A2S9QHA9"/>
<dbReference type="InterPro" id="IPR000595">
    <property type="entry name" value="cNMP-bd_dom"/>
</dbReference>
<dbReference type="SMART" id="SM00100">
    <property type="entry name" value="cNMP"/>
    <property type="match status" value="1"/>
</dbReference>
<dbReference type="GO" id="GO:0044877">
    <property type="term" value="F:protein-containing complex binding"/>
    <property type="evidence" value="ECO:0007669"/>
    <property type="project" value="TreeGrafter"/>
</dbReference>
<evidence type="ECO:0000313" key="4">
    <source>
        <dbReference type="Proteomes" id="UP000237682"/>
    </source>
</evidence>
<dbReference type="InterPro" id="IPR050866">
    <property type="entry name" value="CNG_cation_channel"/>
</dbReference>
<dbReference type="PANTHER" id="PTHR45638:SF11">
    <property type="entry name" value="CYCLIC NUCLEOTIDE-GATED CATION CHANNEL SUBUNIT A"/>
    <property type="match status" value="1"/>
</dbReference>
<evidence type="ECO:0000256" key="1">
    <source>
        <dbReference type="ARBA" id="ARBA00023286"/>
    </source>
</evidence>
<reference evidence="3 4" key="1">
    <citation type="submission" date="2018-02" db="EMBL/GenBank/DDBJ databases">
        <title>Whole genome sequencing of endophytic bacterium.</title>
        <authorList>
            <person name="Eedara R."/>
            <person name="Podile A.R."/>
        </authorList>
    </citation>
    <scope>NUCLEOTIDE SEQUENCE [LARGE SCALE GENOMIC DNA]</scope>
    <source>
        <strain evidence="3 4">RP1T</strain>
    </source>
</reference>